<dbReference type="InterPro" id="IPR051082">
    <property type="entry name" value="Pentapeptide-BTB/POZ_domain"/>
</dbReference>
<proteinExistence type="predicted"/>
<evidence type="ECO:0000259" key="1">
    <source>
        <dbReference type="Pfam" id="PF20694"/>
    </source>
</evidence>
<dbReference type="InterPro" id="IPR049341">
    <property type="entry name" value="TRADD-like_N"/>
</dbReference>
<dbReference type="PANTHER" id="PTHR14136:SF17">
    <property type="entry name" value="BTB_POZ DOMAIN-CONTAINING PROTEIN KCTD9"/>
    <property type="match status" value="1"/>
</dbReference>
<protein>
    <submittedName>
        <fullName evidence="2">Pentapeptide repeat protein</fullName>
    </submittedName>
</protein>
<dbReference type="EMBL" id="BDGE01000123">
    <property type="protein sequence ID" value="GBE95723.1"/>
    <property type="molecule type" value="Genomic_DNA"/>
</dbReference>
<gene>
    <name evidence="2" type="ORF">NCWK1_5511</name>
</gene>
<dbReference type="Pfam" id="PF00805">
    <property type="entry name" value="Pentapeptide"/>
    <property type="match status" value="3"/>
</dbReference>
<comment type="caution">
    <text evidence="2">The sequence shown here is derived from an EMBL/GenBank/DDBJ whole genome shotgun (WGS) entry which is preliminary data.</text>
</comment>
<dbReference type="SUPFAM" id="SSF141571">
    <property type="entry name" value="Pentapeptide repeat-like"/>
    <property type="match status" value="1"/>
</dbReference>
<dbReference type="Gene3D" id="2.160.20.80">
    <property type="entry name" value="E3 ubiquitin-protein ligase SopA"/>
    <property type="match status" value="2"/>
</dbReference>
<dbReference type="PANTHER" id="PTHR14136">
    <property type="entry name" value="BTB_POZ DOMAIN-CONTAINING PROTEIN KCTD9"/>
    <property type="match status" value="1"/>
</dbReference>
<reference evidence="3" key="1">
    <citation type="journal article" date="2018" name="Genome Announc.">
        <title>Draft Genome Sequence of the Nitrogen-Fixing and Hormogonia-Inducing Cyanobacterium Nostoc cycadae Strain WK-1, Isolated from the Coralloid Roots of Cycas revoluta.</title>
        <authorList>
            <person name="Kanesaki Y."/>
            <person name="Hirose M."/>
            <person name="Hirose Y."/>
            <person name="Fujisawa T."/>
            <person name="Nakamura Y."/>
            <person name="Watanabe S."/>
            <person name="Matsunaga S."/>
            <person name="Uchida H."/>
            <person name="Murakami A."/>
        </authorList>
    </citation>
    <scope>NUCLEOTIDE SEQUENCE [LARGE SCALE GENOMIC DNA]</scope>
    <source>
        <strain evidence="3">WK-1</strain>
    </source>
</reference>
<dbReference type="AlphaFoldDB" id="A0A2H6LR69"/>
<dbReference type="InterPro" id="IPR001646">
    <property type="entry name" value="5peptide_repeat"/>
</dbReference>
<organism evidence="2 3">
    <name type="scientific">Nostoc cycadae WK-1</name>
    <dbReference type="NCBI Taxonomy" id="1861711"/>
    <lineage>
        <taxon>Bacteria</taxon>
        <taxon>Bacillati</taxon>
        <taxon>Cyanobacteriota</taxon>
        <taxon>Cyanophyceae</taxon>
        <taxon>Nostocales</taxon>
        <taxon>Nostocaceae</taxon>
        <taxon>Nostoc</taxon>
    </lineage>
</organism>
<name>A0A2H6LR69_9NOSO</name>
<dbReference type="RefSeq" id="WP_103127034.1">
    <property type="nucleotide sequence ID" value="NZ_DF978463.1"/>
</dbReference>
<sequence length="409" mass="44579">MAGSSLSKTKNKITYIASIEGLERANKALKRLGFASKENFAKSILLSRSTITKFFQRQPIQFDSFKKICDELKLLDWTEIAELLEREQSNGLVKNDFSSPDINEGEEQVQIIRRQVSVIDKDNKTIKAVILLEGDINSVNNDLSVSIELFLRKYSGHSIKITDIKEGSIKIFIEGSQEDIERLKHLIDSGELTTISDFPVQNIQVLSESSERNESTESDDKWRLVQEIVSQAVKNRNLSDVDLSDADLSDANLSGADLSGADLSGADLRGANLRGANLRLANLRLANLRLANLIDANLSGANLIDANLINADLSGANLRLANLRLANLISTDLSSTDLSSTDLSSTDLIDANLIDANLIDAALRTAYLSNADLRSANLSSANLSGANLRTADLRLAHLIDAELIASALS</sequence>
<evidence type="ECO:0000313" key="2">
    <source>
        <dbReference type="EMBL" id="GBE95723.1"/>
    </source>
</evidence>
<evidence type="ECO:0000313" key="3">
    <source>
        <dbReference type="Proteomes" id="UP000236527"/>
    </source>
</evidence>
<dbReference type="Pfam" id="PF20694">
    <property type="entry name" value="TRADD-like_N"/>
    <property type="match status" value="1"/>
</dbReference>
<accession>A0A2H6LR69</accession>
<dbReference type="Proteomes" id="UP000236527">
    <property type="component" value="Unassembled WGS sequence"/>
</dbReference>
<keyword evidence="3" id="KW-1185">Reference proteome</keyword>
<feature type="domain" description="TRADD-like N-terminal" evidence="1">
    <location>
        <begin position="146"/>
        <end position="204"/>
    </location>
</feature>